<protein>
    <submittedName>
        <fullName evidence="1">Uncharacterized protein</fullName>
    </submittedName>
</protein>
<proteinExistence type="predicted"/>
<evidence type="ECO:0000313" key="1">
    <source>
        <dbReference type="EMBL" id="NYA70305.1"/>
    </source>
</evidence>
<gene>
    <name evidence="1" type="ORF">HZF10_05180</name>
</gene>
<dbReference type="AlphaFoldDB" id="A0A7Y9C4W1"/>
<dbReference type="RefSeq" id="WP_176005120.1">
    <property type="nucleotide sequence ID" value="NZ_JABWMI010000006.1"/>
</dbReference>
<keyword evidence="2" id="KW-1185">Reference proteome</keyword>
<dbReference type="Proteomes" id="UP000535020">
    <property type="component" value="Unassembled WGS sequence"/>
</dbReference>
<comment type="caution">
    <text evidence="1">The sequence shown here is derived from an EMBL/GenBank/DDBJ whole genome shotgun (WGS) entry which is preliminary data.</text>
</comment>
<dbReference type="EMBL" id="JACBJI010000002">
    <property type="protein sequence ID" value="NYA70305.1"/>
    <property type="molecule type" value="Genomic_DNA"/>
</dbReference>
<evidence type="ECO:0000313" key="2">
    <source>
        <dbReference type="Proteomes" id="UP000535020"/>
    </source>
</evidence>
<accession>A0A7Y9C4W1</accession>
<name>A0A7Y9C4W1_9FLAO</name>
<reference evidence="1 2" key="1">
    <citation type="submission" date="2020-07" db="EMBL/GenBank/DDBJ databases">
        <authorList>
            <person name="Sun Q."/>
        </authorList>
    </citation>
    <scope>NUCLEOTIDE SEQUENCE [LARGE SCALE GENOMIC DNA]</scope>
    <source>
        <strain evidence="1 2">MAH-1</strain>
    </source>
</reference>
<organism evidence="1 2">
    <name type="scientific">Flavobacterium agri</name>
    <dbReference type="NCBI Taxonomy" id="2743471"/>
    <lineage>
        <taxon>Bacteria</taxon>
        <taxon>Pseudomonadati</taxon>
        <taxon>Bacteroidota</taxon>
        <taxon>Flavobacteriia</taxon>
        <taxon>Flavobacteriales</taxon>
        <taxon>Flavobacteriaceae</taxon>
        <taxon>Flavobacterium</taxon>
    </lineage>
</organism>
<sequence>MAFFAIGAASCSDDDSNTSTVLKEAFATEVTGPETGDVNQELTYTVKYAVDNECGLFNRYVETTSGTTKTIGIQAKYEANNCEAAAVIKDTIYKFKPTAAGTYSLKFKKSATEFVTKSVAVD</sequence>